<accession>A0A8H6PHK9</accession>
<evidence type="ECO:0000313" key="1">
    <source>
        <dbReference type="EMBL" id="KAF7142188.1"/>
    </source>
</evidence>
<organism evidence="1 2">
    <name type="scientific">Aspergillus hiratsukae</name>
    <dbReference type="NCBI Taxonomy" id="1194566"/>
    <lineage>
        <taxon>Eukaryota</taxon>
        <taxon>Fungi</taxon>
        <taxon>Dikarya</taxon>
        <taxon>Ascomycota</taxon>
        <taxon>Pezizomycotina</taxon>
        <taxon>Eurotiomycetes</taxon>
        <taxon>Eurotiomycetidae</taxon>
        <taxon>Eurotiales</taxon>
        <taxon>Aspergillaceae</taxon>
        <taxon>Aspergillus</taxon>
        <taxon>Aspergillus subgen. Fumigati</taxon>
    </lineage>
</organism>
<sequence length="119" mass="12523">MLLLRCRLLVPSSQMQPRIMQMRLHVAVAVKPKSRVRDGALGAHRTRLRNSRVQLGAGAAVAIPDGGTREIQERAPGAAAAPAGIVCFVDGAEVGFQPLAAFFAEGWVGDGVGEPVLGR</sequence>
<name>A0A8H6PHK9_9EURO</name>
<dbReference type="Proteomes" id="UP000630445">
    <property type="component" value="Unassembled WGS sequence"/>
</dbReference>
<evidence type="ECO:0000313" key="2">
    <source>
        <dbReference type="Proteomes" id="UP000630445"/>
    </source>
</evidence>
<comment type="caution">
    <text evidence="1">The sequence shown here is derived from an EMBL/GenBank/DDBJ whole genome shotgun (WGS) entry which is preliminary data.</text>
</comment>
<protein>
    <submittedName>
        <fullName evidence="1">Uncharacterized protein</fullName>
    </submittedName>
</protein>
<reference evidence="1" key="1">
    <citation type="submission" date="2020-06" db="EMBL/GenBank/DDBJ databases">
        <title>Draft genome sequences of strains closely related to Aspergillus parafelis and Aspergillus hiratsukae.</title>
        <authorList>
            <person name="Dos Santos R.A.C."/>
            <person name="Rivero-Menendez O."/>
            <person name="Steenwyk J.L."/>
            <person name="Mead M.E."/>
            <person name="Goldman G.H."/>
            <person name="Alastruey-Izquierdo A."/>
            <person name="Rokas A."/>
        </authorList>
    </citation>
    <scope>NUCLEOTIDE SEQUENCE</scope>
    <source>
        <strain evidence="1">CNM-CM5793</strain>
    </source>
</reference>
<proteinExistence type="predicted"/>
<gene>
    <name evidence="1" type="ORF">CNMCM5793_009259</name>
</gene>
<dbReference type="EMBL" id="JACBAD010001225">
    <property type="protein sequence ID" value="KAF7142188.1"/>
    <property type="molecule type" value="Genomic_DNA"/>
</dbReference>
<keyword evidence="2" id="KW-1185">Reference proteome</keyword>
<dbReference type="AlphaFoldDB" id="A0A8H6PHK9"/>